<dbReference type="SMART" id="SM01019">
    <property type="entry name" value="B3"/>
    <property type="match status" value="2"/>
</dbReference>
<feature type="domain" description="TF-B3" evidence="6">
    <location>
        <begin position="214"/>
        <end position="307"/>
    </location>
</feature>
<dbReference type="Gene3D" id="2.40.330.10">
    <property type="entry name" value="DNA-binding pseudobarrel domain"/>
    <property type="match status" value="2"/>
</dbReference>
<dbReference type="PANTHER" id="PTHR31674:SF31">
    <property type="entry name" value="TF-B3 DOMAIN-CONTAINING PROTEIN"/>
    <property type="match status" value="1"/>
</dbReference>
<reference evidence="7 8" key="1">
    <citation type="submission" date="2021-05" db="EMBL/GenBank/DDBJ databases">
        <title>Genome Assembly of Synthetic Allotetraploid Brassica napus Reveals Homoeologous Exchanges between Subgenomes.</title>
        <authorList>
            <person name="Davis J.T."/>
        </authorList>
    </citation>
    <scope>NUCLEOTIDE SEQUENCE [LARGE SCALE GENOMIC DNA]</scope>
    <source>
        <strain evidence="8">cv. Da-Ae</strain>
        <tissue evidence="7">Seedling</tissue>
    </source>
</reference>
<evidence type="ECO:0000256" key="3">
    <source>
        <dbReference type="ARBA" id="ARBA00023125"/>
    </source>
</evidence>
<evidence type="ECO:0000256" key="4">
    <source>
        <dbReference type="ARBA" id="ARBA00023163"/>
    </source>
</evidence>
<keyword evidence="8" id="KW-1185">Reference proteome</keyword>
<keyword evidence="5" id="KW-0539">Nucleus</keyword>
<keyword evidence="2" id="KW-0805">Transcription regulation</keyword>
<name>A0ABQ8CDM4_BRANA</name>
<evidence type="ECO:0000256" key="2">
    <source>
        <dbReference type="ARBA" id="ARBA00023015"/>
    </source>
</evidence>
<dbReference type="PANTHER" id="PTHR31674">
    <property type="entry name" value="B3 DOMAIN-CONTAINING PROTEIN REM-LIKE 3-RELATED"/>
    <property type="match status" value="1"/>
</dbReference>
<evidence type="ECO:0000256" key="5">
    <source>
        <dbReference type="ARBA" id="ARBA00023242"/>
    </source>
</evidence>
<evidence type="ECO:0000259" key="6">
    <source>
        <dbReference type="PROSITE" id="PS50863"/>
    </source>
</evidence>
<comment type="caution">
    <text evidence="7">The sequence shown here is derived from an EMBL/GenBank/DDBJ whole genome shotgun (WGS) entry which is preliminary data.</text>
</comment>
<feature type="domain" description="TF-B3" evidence="6">
    <location>
        <begin position="82"/>
        <end position="174"/>
    </location>
</feature>
<accession>A0ABQ8CDM4</accession>
<comment type="subcellular location">
    <subcellularLocation>
        <location evidence="1">Nucleus</location>
    </subcellularLocation>
</comment>
<proteinExistence type="predicted"/>
<dbReference type="InterPro" id="IPR003340">
    <property type="entry name" value="B3_DNA-bd"/>
</dbReference>
<dbReference type="SUPFAM" id="SSF101936">
    <property type="entry name" value="DNA-binding pseudobarrel domain"/>
    <property type="match status" value="2"/>
</dbReference>
<dbReference type="InterPro" id="IPR015300">
    <property type="entry name" value="DNA-bd_pseudobarrel_sf"/>
</dbReference>
<dbReference type="CDD" id="cd10017">
    <property type="entry name" value="B3_DNA"/>
    <property type="match status" value="2"/>
</dbReference>
<dbReference type="EMBL" id="JAGKQM010000008">
    <property type="protein sequence ID" value="KAH0915192.1"/>
    <property type="molecule type" value="Genomic_DNA"/>
</dbReference>
<dbReference type="PROSITE" id="PS50863">
    <property type="entry name" value="B3"/>
    <property type="match status" value="2"/>
</dbReference>
<evidence type="ECO:0000313" key="7">
    <source>
        <dbReference type="EMBL" id="KAH0915192.1"/>
    </source>
</evidence>
<dbReference type="Proteomes" id="UP000824890">
    <property type="component" value="Unassembled WGS sequence"/>
</dbReference>
<organism evidence="7 8">
    <name type="scientific">Brassica napus</name>
    <name type="common">Rape</name>
    <dbReference type="NCBI Taxonomy" id="3708"/>
    <lineage>
        <taxon>Eukaryota</taxon>
        <taxon>Viridiplantae</taxon>
        <taxon>Streptophyta</taxon>
        <taxon>Embryophyta</taxon>
        <taxon>Tracheophyta</taxon>
        <taxon>Spermatophyta</taxon>
        <taxon>Magnoliopsida</taxon>
        <taxon>eudicotyledons</taxon>
        <taxon>Gunneridae</taxon>
        <taxon>Pentapetalae</taxon>
        <taxon>rosids</taxon>
        <taxon>malvids</taxon>
        <taxon>Brassicales</taxon>
        <taxon>Brassicaceae</taxon>
        <taxon>Brassiceae</taxon>
        <taxon>Brassica</taxon>
    </lineage>
</organism>
<keyword evidence="4" id="KW-0804">Transcription</keyword>
<dbReference type="Pfam" id="PF02362">
    <property type="entry name" value="B3"/>
    <property type="match status" value="2"/>
</dbReference>
<dbReference type="InterPro" id="IPR039218">
    <property type="entry name" value="REM_fam"/>
</dbReference>
<evidence type="ECO:0000313" key="8">
    <source>
        <dbReference type="Proteomes" id="UP000824890"/>
    </source>
</evidence>
<keyword evidence="3" id="KW-0238">DNA-binding</keyword>
<gene>
    <name evidence="7" type="ORF">HID58_029638</name>
</gene>
<evidence type="ECO:0000256" key="1">
    <source>
        <dbReference type="ARBA" id="ARBA00004123"/>
    </source>
</evidence>
<protein>
    <recommendedName>
        <fullName evidence="6">TF-B3 domain-containing protein</fullName>
    </recommendedName>
</protein>
<sequence>MEEISVWLCVKHWSFSTEAEKKKTPDEERRLLSRRSEGESRDDRRLFPRRTTAICLRRLNKLMHITFISVYGFECAMANPHEPHFFKPLLPGFHSGVTIPLAFFSKHIEGKTNQKTWKLRSDASDETWEVIQEGRRLTRGWKDFTTAHDLQIGDLVIFKHEGDMVFHVTPFGPSCCEIQYTHPHIIKEEADAGDVDDNEIRGTWAMSSFSFDYCFLAEVTASNLKADKLYLPKRATSSTALNKQCQEMILVNKEENSWTANLRFSESGGIGWEKFCRDNRCDIGDLFVFNLVGDGKSTPLLCVCPESKECSELLSKHLSRKRGDIASSSRTQVNLNLFRIFPLKFTNV</sequence>